<evidence type="ECO:0000256" key="3">
    <source>
        <dbReference type="ARBA" id="ARBA00022475"/>
    </source>
</evidence>
<feature type="transmembrane region" description="Helical" evidence="7">
    <location>
        <begin position="53"/>
        <end position="75"/>
    </location>
</feature>
<gene>
    <name evidence="10" type="ORF">GCM10023225_07150</name>
</gene>
<evidence type="ECO:0000256" key="6">
    <source>
        <dbReference type="ARBA" id="ARBA00023136"/>
    </source>
</evidence>
<comment type="similarity">
    <text evidence="7">Belongs to the binding-protein-dependent transport system permease family.</text>
</comment>
<comment type="subcellular location">
    <subcellularLocation>
        <location evidence="1 7">Cell membrane</location>
        <topology evidence="1 7">Multi-pass membrane protein</topology>
    </subcellularLocation>
</comment>
<evidence type="ECO:0000256" key="2">
    <source>
        <dbReference type="ARBA" id="ARBA00022448"/>
    </source>
</evidence>
<evidence type="ECO:0000256" key="5">
    <source>
        <dbReference type="ARBA" id="ARBA00022989"/>
    </source>
</evidence>
<dbReference type="InterPro" id="IPR000515">
    <property type="entry name" value="MetI-like"/>
</dbReference>
<evidence type="ECO:0000313" key="11">
    <source>
        <dbReference type="Proteomes" id="UP001501195"/>
    </source>
</evidence>
<keyword evidence="11" id="KW-1185">Reference proteome</keyword>
<keyword evidence="5 7" id="KW-1133">Transmembrane helix</keyword>
<evidence type="ECO:0000259" key="9">
    <source>
        <dbReference type="PROSITE" id="PS50928"/>
    </source>
</evidence>
<evidence type="ECO:0000256" key="8">
    <source>
        <dbReference type="SAM" id="MobiDB-lite"/>
    </source>
</evidence>
<evidence type="ECO:0000256" key="4">
    <source>
        <dbReference type="ARBA" id="ARBA00022692"/>
    </source>
</evidence>
<dbReference type="InterPro" id="IPR051393">
    <property type="entry name" value="ABC_transporter_permease"/>
</dbReference>
<accession>A0ABP9HBW4</accession>
<evidence type="ECO:0000313" key="10">
    <source>
        <dbReference type="EMBL" id="GAA4966914.1"/>
    </source>
</evidence>
<dbReference type="Pfam" id="PF00528">
    <property type="entry name" value="BPD_transp_1"/>
    <property type="match status" value="1"/>
</dbReference>
<feature type="transmembrane region" description="Helical" evidence="7">
    <location>
        <begin position="145"/>
        <end position="166"/>
    </location>
</feature>
<feature type="transmembrane region" description="Helical" evidence="7">
    <location>
        <begin position="304"/>
        <end position="325"/>
    </location>
</feature>
<evidence type="ECO:0000256" key="1">
    <source>
        <dbReference type="ARBA" id="ARBA00004651"/>
    </source>
</evidence>
<dbReference type="PANTHER" id="PTHR30193">
    <property type="entry name" value="ABC TRANSPORTER PERMEASE PROTEIN"/>
    <property type="match status" value="1"/>
</dbReference>
<feature type="transmembrane region" description="Helical" evidence="7">
    <location>
        <begin position="104"/>
        <end position="133"/>
    </location>
</feature>
<keyword evidence="4 7" id="KW-0812">Transmembrane</keyword>
<keyword evidence="2 7" id="KW-0813">Transport</keyword>
<keyword evidence="3" id="KW-1003">Cell membrane</keyword>
<organism evidence="10 11">
    <name type="scientific">Kineococcus glutinatus</name>
    <dbReference type="NCBI Taxonomy" id="1070872"/>
    <lineage>
        <taxon>Bacteria</taxon>
        <taxon>Bacillati</taxon>
        <taxon>Actinomycetota</taxon>
        <taxon>Actinomycetes</taxon>
        <taxon>Kineosporiales</taxon>
        <taxon>Kineosporiaceae</taxon>
        <taxon>Kineococcus</taxon>
    </lineage>
</organism>
<dbReference type="CDD" id="cd06261">
    <property type="entry name" value="TM_PBP2"/>
    <property type="match status" value="1"/>
</dbReference>
<feature type="domain" description="ABC transmembrane type-1" evidence="9">
    <location>
        <begin position="108"/>
        <end position="322"/>
    </location>
</feature>
<dbReference type="SUPFAM" id="SSF161098">
    <property type="entry name" value="MetI-like"/>
    <property type="match status" value="1"/>
</dbReference>
<feature type="transmembrane region" description="Helical" evidence="7">
    <location>
        <begin position="172"/>
        <end position="191"/>
    </location>
</feature>
<dbReference type="PANTHER" id="PTHR30193:SF41">
    <property type="entry name" value="DIACETYLCHITOBIOSE UPTAKE SYSTEM PERMEASE PROTEIN NGCF"/>
    <property type="match status" value="1"/>
</dbReference>
<protein>
    <submittedName>
        <fullName evidence="10">Sugar ABC transporter permease</fullName>
    </submittedName>
</protein>
<proteinExistence type="inferred from homology"/>
<feature type="region of interest" description="Disordered" evidence="8">
    <location>
        <begin position="1"/>
        <end position="22"/>
    </location>
</feature>
<feature type="transmembrane region" description="Helical" evidence="7">
    <location>
        <begin position="198"/>
        <end position="219"/>
    </location>
</feature>
<reference evidence="11" key="1">
    <citation type="journal article" date="2019" name="Int. J. Syst. Evol. Microbiol.">
        <title>The Global Catalogue of Microorganisms (GCM) 10K type strain sequencing project: providing services to taxonomists for standard genome sequencing and annotation.</title>
        <authorList>
            <consortium name="The Broad Institute Genomics Platform"/>
            <consortium name="The Broad Institute Genome Sequencing Center for Infectious Disease"/>
            <person name="Wu L."/>
            <person name="Ma J."/>
        </authorList>
    </citation>
    <scope>NUCLEOTIDE SEQUENCE [LARGE SCALE GENOMIC DNA]</scope>
    <source>
        <strain evidence="11">JCM 18126</strain>
    </source>
</reference>
<sequence>MSGPVRQDVQAPPPAPRGVLAAGPVVPGAAAPTALRGRGPQAGWQQVAGHQAFLVPVIAVFVVLFLVPLAQTFYYSFTDFSGYSLDARWVGLANYGRILTDPSMLAGLGFTIGFAVAQTAVITALAIPLAVALDRAFAGRALVRSLLFFPAVPSIAVLGLVWGYILSPLGSGVLNSVIAALTGLGPVPFLADPWLARASVVLVAVWSQVGWHAVLYLAYLQSIPSDYYEVATIDGAGRGQQFRHITLPLLTPAISISTFLLMTNGLKVYDLPFTLTGGGPGYSTFTLTQSIITSGVAQGEYGRASALAVLFTVAVGAVSLGQLLLSRRLEGRIR</sequence>
<dbReference type="EMBL" id="BAABIL010000083">
    <property type="protein sequence ID" value="GAA4966914.1"/>
    <property type="molecule type" value="Genomic_DNA"/>
</dbReference>
<name>A0ABP9HBW4_9ACTN</name>
<dbReference type="Gene3D" id="1.10.3720.10">
    <property type="entry name" value="MetI-like"/>
    <property type="match status" value="1"/>
</dbReference>
<dbReference type="PROSITE" id="PS50928">
    <property type="entry name" value="ABC_TM1"/>
    <property type="match status" value="1"/>
</dbReference>
<dbReference type="Proteomes" id="UP001501195">
    <property type="component" value="Unassembled WGS sequence"/>
</dbReference>
<keyword evidence="6 7" id="KW-0472">Membrane</keyword>
<evidence type="ECO:0000256" key="7">
    <source>
        <dbReference type="RuleBase" id="RU363032"/>
    </source>
</evidence>
<dbReference type="InterPro" id="IPR035906">
    <property type="entry name" value="MetI-like_sf"/>
</dbReference>
<comment type="caution">
    <text evidence="10">The sequence shown here is derived from an EMBL/GenBank/DDBJ whole genome shotgun (WGS) entry which is preliminary data.</text>
</comment>